<sequence>MCFLRAFLLLLLLLLGCPPLATATCPHWCSCTDDIIDCKGLGLSEDDLPTSLASSTRRLYLNNNQLTFIPSGFFDRLKNLHTIWGLPFTSLLAWTLSFLGKEGEQLRTLLG</sequence>
<accession>A0A8D2LQV9</accession>
<keyword evidence="7" id="KW-0732">Signal</keyword>
<dbReference type="PANTHER" id="PTHR22650:SF7">
    <property type="entry name" value="PLATELET GLYCOPROTEIN IB BETA CHAIN"/>
    <property type="match status" value="1"/>
</dbReference>
<evidence type="ECO:0000256" key="1">
    <source>
        <dbReference type="ARBA" id="ARBA00004167"/>
    </source>
</evidence>
<keyword evidence="4" id="KW-1133">Transmembrane helix</keyword>
<keyword evidence="3" id="KW-0130">Cell adhesion</keyword>
<evidence type="ECO:0000256" key="7">
    <source>
        <dbReference type="SAM" id="SignalP"/>
    </source>
</evidence>
<evidence type="ECO:0000313" key="8">
    <source>
        <dbReference type="Ensembl" id="ENSVKKP00000026218.1"/>
    </source>
</evidence>
<keyword evidence="6" id="KW-1015">Disulfide bond</keyword>
<evidence type="ECO:0000256" key="2">
    <source>
        <dbReference type="ARBA" id="ARBA00022692"/>
    </source>
</evidence>
<dbReference type="AlphaFoldDB" id="A0A8D2LQV9"/>
<keyword evidence="5" id="KW-0472">Membrane</keyword>
<reference evidence="8" key="2">
    <citation type="submission" date="2025-09" db="UniProtKB">
        <authorList>
            <consortium name="Ensembl"/>
        </authorList>
    </citation>
    <scope>IDENTIFICATION</scope>
</reference>
<evidence type="ECO:0000256" key="6">
    <source>
        <dbReference type="ARBA" id="ARBA00023157"/>
    </source>
</evidence>
<organism evidence="8 9">
    <name type="scientific">Varanus komodoensis</name>
    <name type="common">Komodo dragon</name>
    <dbReference type="NCBI Taxonomy" id="61221"/>
    <lineage>
        <taxon>Eukaryota</taxon>
        <taxon>Metazoa</taxon>
        <taxon>Chordata</taxon>
        <taxon>Craniata</taxon>
        <taxon>Vertebrata</taxon>
        <taxon>Euteleostomi</taxon>
        <taxon>Lepidosauria</taxon>
        <taxon>Squamata</taxon>
        <taxon>Bifurcata</taxon>
        <taxon>Unidentata</taxon>
        <taxon>Episquamata</taxon>
        <taxon>Toxicofera</taxon>
        <taxon>Anguimorpha</taxon>
        <taxon>Paleoanguimorpha</taxon>
        <taxon>Varanoidea</taxon>
        <taxon>Varanidae</taxon>
        <taxon>Varanus</taxon>
    </lineage>
</organism>
<proteinExistence type="predicted"/>
<dbReference type="InterPro" id="IPR052313">
    <property type="entry name" value="GPIb-IX-V_Complex"/>
</dbReference>
<protein>
    <recommendedName>
        <fullName evidence="10">LRRNT domain-containing protein</fullName>
    </recommendedName>
</protein>
<feature type="chain" id="PRO_5034200973" description="LRRNT domain-containing protein" evidence="7">
    <location>
        <begin position="24"/>
        <end position="111"/>
    </location>
</feature>
<dbReference type="Gene3D" id="3.80.10.10">
    <property type="entry name" value="Ribonuclease Inhibitor"/>
    <property type="match status" value="1"/>
</dbReference>
<evidence type="ECO:0000313" key="9">
    <source>
        <dbReference type="Proteomes" id="UP000694545"/>
    </source>
</evidence>
<keyword evidence="9" id="KW-1185">Reference proteome</keyword>
<dbReference type="Ensembl" id="ENSVKKT00000026861.1">
    <property type="protein sequence ID" value="ENSVKKP00000026218.1"/>
    <property type="gene ID" value="ENSVKKG00000017135.1"/>
</dbReference>
<keyword evidence="2" id="KW-0812">Transmembrane</keyword>
<dbReference type="OMA" id="APHNSGH"/>
<reference evidence="8" key="1">
    <citation type="submission" date="2025-08" db="UniProtKB">
        <authorList>
            <consortium name="Ensembl"/>
        </authorList>
    </citation>
    <scope>IDENTIFICATION</scope>
</reference>
<evidence type="ECO:0008006" key="10">
    <source>
        <dbReference type="Google" id="ProtNLM"/>
    </source>
</evidence>
<dbReference type="PROSITE" id="PS51257">
    <property type="entry name" value="PROKAR_LIPOPROTEIN"/>
    <property type="match status" value="1"/>
</dbReference>
<dbReference type="SUPFAM" id="SSF52058">
    <property type="entry name" value="L domain-like"/>
    <property type="match status" value="1"/>
</dbReference>
<dbReference type="Proteomes" id="UP000694545">
    <property type="component" value="Unplaced"/>
</dbReference>
<evidence type="ECO:0000256" key="5">
    <source>
        <dbReference type="ARBA" id="ARBA00023136"/>
    </source>
</evidence>
<evidence type="ECO:0000256" key="3">
    <source>
        <dbReference type="ARBA" id="ARBA00022889"/>
    </source>
</evidence>
<dbReference type="PANTHER" id="PTHR22650">
    <property type="entry name" value="GLYCOPROTEIN IB BETA"/>
    <property type="match status" value="1"/>
</dbReference>
<feature type="signal peptide" evidence="7">
    <location>
        <begin position="1"/>
        <end position="23"/>
    </location>
</feature>
<name>A0A8D2LQV9_VARKO</name>
<evidence type="ECO:0000256" key="4">
    <source>
        <dbReference type="ARBA" id="ARBA00022989"/>
    </source>
</evidence>
<dbReference type="InterPro" id="IPR032675">
    <property type="entry name" value="LRR_dom_sf"/>
</dbReference>
<comment type="subcellular location">
    <subcellularLocation>
        <location evidence="1">Membrane</location>
        <topology evidence="1">Single-pass membrane protein</topology>
    </subcellularLocation>
</comment>